<evidence type="ECO:0000256" key="5">
    <source>
        <dbReference type="ARBA" id="ARBA00023136"/>
    </source>
</evidence>
<evidence type="ECO:0000256" key="2">
    <source>
        <dbReference type="ARBA" id="ARBA00009166"/>
    </source>
</evidence>
<dbReference type="EnsemblMetazoa" id="PPA28423.1">
    <property type="protein sequence ID" value="PPA28423.1"/>
    <property type="gene ID" value="WBGene00117977"/>
</dbReference>
<comment type="subcellular location">
    <subcellularLocation>
        <location evidence="1">Membrane</location>
        <topology evidence="1">Multi-pass membrane protein</topology>
    </subcellularLocation>
</comment>
<gene>
    <name evidence="6" type="primary">WBGene00117977</name>
</gene>
<dbReference type="InterPro" id="IPR019421">
    <property type="entry name" value="7TM_GPCR_serpentine_rcpt_Srd"/>
</dbReference>
<dbReference type="SUPFAM" id="SSF81321">
    <property type="entry name" value="Family A G protein-coupled receptor-like"/>
    <property type="match status" value="1"/>
</dbReference>
<keyword evidence="7" id="KW-1185">Reference proteome</keyword>
<keyword evidence="4" id="KW-1133">Transmembrane helix</keyword>
<keyword evidence="5" id="KW-0472">Membrane</keyword>
<organism evidence="6 7">
    <name type="scientific">Pristionchus pacificus</name>
    <name type="common">Parasitic nematode worm</name>
    <dbReference type="NCBI Taxonomy" id="54126"/>
    <lineage>
        <taxon>Eukaryota</taxon>
        <taxon>Metazoa</taxon>
        <taxon>Ecdysozoa</taxon>
        <taxon>Nematoda</taxon>
        <taxon>Chromadorea</taxon>
        <taxon>Rhabditida</taxon>
        <taxon>Rhabditina</taxon>
        <taxon>Diplogasteromorpha</taxon>
        <taxon>Diplogasteroidea</taxon>
        <taxon>Neodiplogasteridae</taxon>
        <taxon>Pristionchus</taxon>
    </lineage>
</organism>
<accession>A0A8R1UJ31</accession>
<evidence type="ECO:0000313" key="7">
    <source>
        <dbReference type="Proteomes" id="UP000005239"/>
    </source>
</evidence>
<dbReference type="InterPro" id="IPR050920">
    <property type="entry name" value="Nematode_rcpt-like_delta"/>
</dbReference>
<dbReference type="Pfam" id="PF10317">
    <property type="entry name" value="7TM_GPCR_Srd"/>
    <property type="match status" value="1"/>
</dbReference>
<dbReference type="InterPro" id="IPR019422">
    <property type="entry name" value="7TM_GPCR_serpentine_rcpt_Srh"/>
</dbReference>
<reference evidence="6" key="2">
    <citation type="submission" date="2022-06" db="UniProtKB">
        <authorList>
            <consortium name="EnsemblMetazoa"/>
        </authorList>
    </citation>
    <scope>IDENTIFICATION</scope>
    <source>
        <strain evidence="6">PS312</strain>
    </source>
</reference>
<evidence type="ECO:0000256" key="1">
    <source>
        <dbReference type="ARBA" id="ARBA00004141"/>
    </source>
</evidence>
<dbReference type="PANTHER" id="PTHR22945">
    <property type="entry name" value="SERPENTINE RECEPTOR, CLASS D DELTA"/>
    <property type="match status" value="1"/>
</dbReference>
<dbReference type="GO" id="GO:0016020">
    <property type="term" value="C:membrane"/>
    <property type="evidence" value="ECO:0007669"/>
    <property type="project" value="UniProtKB-SubCell"/>
</dbReference>
<name>A0A2A6CQ13_PRIPA</name>
<dbReference type="AlphaFoldDB" id="A0A2A6CQ13"/>
<accession>A0A2A6CQ13</accession>
<evidence type="ECO:0000256" key="3">
    <source>
        <dbReference type="ARBA" id="ARBA00022692"/>
    </source>
</evidence>
<sequence length="1200" mass="136830">MVHWSITAWHYLVCSIGSLTNIALLVTIATRTPKKMRPYAVMMASMTALQAVTCVTSLVTFGRLMPVGATVFAVYSGPAAWLGDIRIPYCTYFVMLHGHAHYSIMLTACFAYRYYTIFYRPPTLQQSIVLSVLIYIPTVAIIAWFASAPNVTREFMVQQLALRRPDYKIEQDEEMYGFVSMLLPSSIIGVSWIGLPAFPMFAVSIILSRRMYYGLLARVEYMSRITRKAHADIIKMITSWPPLPGLPSDFVHDICGVVPDRQTFRQLELYNAEWLEYSTHMAGEMTAALSPFFTFYFIAPYRRLSRSLSHPSTLLLLPLHDLLHSRATPALVATQKCALHRNCRYLMPFWCLSLLGTPLANIVALNAQTMTFDKGYIPPRGIVDPPHRPHILVFHSMFYASSSCFEMFIAFERILSTRNPHTYHGSSTRWVSVFDRLLYRVSYLLDWISNNRISSVQHQSFRNSILQGALRASLNARYQENEANEMARAMRPIYCVSFLLNAHGFNCAFSSLFLIFNHKSIRNSALSLIGRKRVNEISVVDANNDTSETTNKYFSMLENSTLPHLILLHSFLHFLLTRRRTHLRARGEPISKMITDIDSFLAFCSDHPVLPPFFFGFSALCSIPIVILFIATQRCALHRNCRYLISLWCVSLLGVLVNIVMLNANTMVYEKGYIPLGIVEPPLRAPFLAVHSMVYASSSCFEMFIAFERILSTHRPDVYHVSKAYWKLLIPLTIFAYSLGSFIGYFIYIAGHHIMGVVIYNVIDISTLVINKVGIRYCEKRYKAIYGKASLNARYQVFEACEMAKAMHPVYLVSFCLKGFSIVIAYVYFFLMEYFNGSIYALMDFGYFSVHALNCAFASAFLIYLHKSLRKSASALLFGKIDNIVPVVAVDKSSSETTKTYFTMLEDSNHLLQDTIEQELFTFAYPYRAYGEKTALYILACNYSQRPVSTTDLRSDIFLSRTLHHKVAIIQEMLLTFLANFRDSPLINVPGTSRLHYVIWVFLVILNCPVYLSCFGYRHQDTFIPRDPAADFWQMLSPDWEPELIARADCTNRQRIIFFGAVAVACAIMVAVGGFMVCSHTFSQLRGTQRLSEKTRAHHRTLTRVLLLQCSVPVVCVLCPILVSLSSFLLNFDGTKVVPFSMTVISTHSLMHSIALLGTTPMYRQRLRRFVRKTSNIITPTAYSVVRDSQRRKSSFAFRY</sequence>
<dbReference type="Pfam" id="PF10318">
    <property type="entry name" value="7TM_GPCR_Srh"/>
    <property type="match status" value="1"/>
</dbReference>
<keyword evidence="3" id="KW-0812">Transmembrane</keyword>
<protein>
    <submittedName>
        <fullName evidence="6">G protein-coupled receptor</fullName>
    </submittedName>
</protein>
<dbReference type="PANTHER" id="PTHR22945:SF40">
    <property type="entry name" value="SERPENTINE RECEPTOR, CLASS D (DELTA)-RELATED"/>
    <property type="match status" value="1"/>
</dbReference>
<comment type="similarity">
    <text evidence="2">Belongs to the nematode receptor-like protein srd family.</text>
</comment>
<evidence type="ECO:0000313" key="6">
    <source>
        <dbReference type="EnsemblMetazoa" id="PPA28423.1"/>
    </source>
</evidence>
<reference evidence="7" key="1">
    <citation type="journal article" date="2008" name="Nat. Genet.">
        <title>The Pristionchus pacificus genome provides a unique perspective on nematode lifestyle and parasitism.</title>
        <authorList>
            <person name="Dieterich C."/>
            <person name="Clifton S.W."/>
            <person name="Schuster L.N."/>
            <person name="Chinwalla A."/>
            <person name="Delehaunty K."/>
            <person name="Dinkelacker I."/>
            <person name="Fulton L."/>
            <person name="Fulton R."/>
            <person name="Godfrey J."/>
            <person name="Minx P."/>
            <person name="Mitreva M."/>
            <person name="Roeseler W."/>
            <person name="Tian H."/>
            <person name="Witte H."/>
            <person name="Yang S.P."/>
            <person name="Wilson R.K."/>
            <person name="Sommer R.J."/>
        </authorList>
    </citation>
    <scope>NUCLEOTIDE SEQUENCE [LARGE SCALE GENOMIC DNA]</scope>
    <source>
        <strain evidence="7">PS312</strain>
    </source>
</reference>
<evidence type="ECO:0000256" key="4">
    <source>
        <dbReference type="ARBA" id="ARBA00022989"/>
    </source>
</evidence>
<dbReference type="Proteomes" id="UP000005239">
    <property type="component" value="Unassembled WGS sequence"/>
</dbReference>
<proteinExistence type="inferred from homology"/>